<dbReference type="AlphaFoldDB" id="A0AAP0IJS9"/>
<comment type="caution">
    <text evidence="1">The sequence shown here is derived from an EMBL/GenBank/DDBJ whole genome shotgun (WGS) entry which is preliminary data.</text>
</comment>
<keyword evidence="2" id="KW-1185">Reference proteome</keyword>
<evidence type="ECO:0000313" key="2">
    <source>
        <dbReference type="Proteomes" id="UP001417504"/>
    </source>
</evidence>
<protein>
    <submittedName>
        <fullName evidence="1">Uncharacterized protein</fullName>
    </submittedName>
</protein>
<name>A0AAP0IJS9_9MAGN</name>
<dbReference type="Proteomes" id="UP001417504">
    <property type="component" value="Unassembled WGS sequence"/>
</dbReference>
<accession>A0AAP0IJS9</accession>
<reference evidence="1 2" key="1">
    <citation type="submission" date="2024-01" db="EMBL/GenBank/DDBJ databases">
        <title>Genome assemblies of Stephania.</title>
        <authorList>
            <person name="Yang L."/>
        </authorList>
    </citation>
    <scope>NUCLEOTIDE SEQUENCE [LARGE SCALE GENOMIC DNA]</scope>
    <source>
        <strain evidence="1">QJT</strain>
        <tissue evidence="1">Leaf</tissue>
    </source>
</reference>
<gene>
    <name evidence="1" type="ORF">Sjap_015629</name>
</gene>
<organism evidence="1 2">
    <name type="scientific">Stephania japonica</name>
    <dbReference type="NCBI Taxonomy" id="461633"/>
    <lineage>
        <taxon>Eukaryota</taxon>
        <taxon>Viridiplantae</taxon>
        <taxon>Streptophyta</taxon>
        <taxon>Embryophyta</taxon>
        <taxon>Tracheophyta</taxon>
        <taxon>Spermatophyta</taxon>
        <taxon>Magnoliopsida</taxon>
        <taxon>Ranunculales</taxon>
        <taxon>Menispermaceae</taxon>
        <taxon>Menispermoideae</taxon>
        <taxon>Cissampelideae</taxon>
        <taxon>Stephania</taxon>
    </lineage>
</organism>
<sequence>MIFEPPLHMKNNDIEVEFEHFPEWIMRICIKDMYKWMDLNDMSPPNYLVQLLLRPRRHPSKTLLRKLEQFGIDKGDYKLSCLSLVVLVKAIALSMSFALPEPIIQALDEALSKRDEYYVGDCAKLLKL</sequence>
<evidence type="ECO:0000313" key="1">
    <source>
        <dbReference type="EMBL" id="KAK9116682.1"/>
    </source>
</evidence>
<proteinExistence type="predicted"/>
<dbReference type="EMBL" id="JBBNAE010000006">
    <property type="protein sequence ID" value="KAK9116682.1"/>
    <property type="molecule type" value="Genomic_DNA"/>
</dbReference>